<sequence>MSTSVPTATGHSGFRQILTPLGSTKKRKDKNTLETPHVIFSPRRPPHKKTKPKLPPPKPKPNNNTATATATTTTTGKGKGNNNMLFAGYLAHEYLKRGTLMGQRWNPSPTTEEEKVEKDDDDGMKIYNDVSSLVMSGVHITDVVNPTELNRWCVQKRR</sequence>
<keyword evidence="3" id="KW-1185">Reference proteome</keyword>
<dbReference type="OrthoDB" id="687843at2759"/>
<evidence type="ECO:0000313" key="2">
    <source>
        <dbReference type="EMBL" id="KMZ69803.1"/>
    </source>
</evidence>
<evidence type="ECO:0000313" key="3">
    <source>
        <dbReference type="Proteomes" id="UP000036987"/>
    </source>
</evidence>
<feature type="region of interest" description="Disordered" evidence="1">
    <location>
        <begin position="101"/>
        <end position="123"/>
    </location>
</feature>
<accession>A0A0K9PL64</accession>
<proteinExistence type="predicted"/>
<protein>
    <submittedName>
        <fullName evidence="2">Uncharacterized protein</fullName>
    </submittedName>
</protein>
<reference evidence="3" key="1">
    <citation type="journal article" date="2016" name="Nature">
        <title>The genome of the seagrass Zostera marina reveals angiosperm adaptation to the sea.</title>
        <authorList>
            <person name="Olsen J.L."/>
            <person name="Rouze P."/>
            <person name="Verhelst B."/>
            <person name="Lin Y.-C."/>
            <person name="Bayer T."/>
            <person name="Collen J."/>
            <person name="Dattolo E."/>
            <person name="De Paoli E."/>
            <person name="Dittami S."/>
            <person name="Maumus F."/>
            <person name="Michel G."/>
            <person name="Kersting A."/>
            <person name="Lauritano C."/>
            <person name="Lohaus R."/>
            <person name="Toepel M."/>
            <person name="Tonon T."/>
            <person name="Vanneste K."/>
            <person name="Amirebrahimi M."/>
            <person name="Brakel J."/>
            <person name="Bostroem C."/>
            <person name="Chovatia M."/>
            <person name="Grimwood J."/>
            <person name="Jenkins J.W."/>
            <person name="Jueterbock A."/>
            <person name="Mraz A."/>
            <person name="Stam W.T."/>
            <person name="Tice H."/>
            <person name="Bornberg-Bauer E."/>
            <person name="Green P.J."/>
            <person name="Pearson G.A."/>
            <person name="Procaccini G."/>
            <person name="Duarte C.M."/>
            <person name="Schmutz J."/>
            <person name="Reusch T.B.H."/>
            <person name="Van de Peer Y."/>
        </authorList>
    </citation>
    <scope>NUCLEOTIDE SEQUENCE [LARGE SCALE GENOMIC DNA]</scope>
    <source>
        <strain evidence="3">cv. Finnish</strain>
    </source>
</reference>
<dbReference type="OMA" id="ASHDMEP"/>
<dbReference type="EMBL" id="LFYR01000748">
    <property type="protein sequence ID" value="KMZ69803.1"/>
    <property type="molecule type" value="Genomic_DNA"/>
</dbReference>
<dbReference type="PANTHER" id="PTHR34657">
    <property type="entry name" value="EMBRYO SAC DEVELOPMENT ARREST 6"/>
    <property type="match status" value="1"/>
</dbReference>
<dbReference type="PANTHER" id="PTHR34657:SF4">
    <property type="entry name" value="EMBRYO SAC DEVELOPMENT ARREST 6"/>
    <property type="match status" value="1"/>
</dbReference>
<feature type="compositionally biased region" description="Low complexity" evidence="1">
    <location>
        <begin position="61"/>
        <end position="82"/>
    </location>
</feature>
<comment type="caution">
    <text evidence="2">The sequence shown here is derived from an EMBL/GenBank/DDBJ whole genome shotgun (WGS) entry which is preliminary data.</text>
</comment>
<organism evidence="2 3">
    <name type="scientific">Zostera marina</name>
    <name type="common">Eelgrass</name>
    <dbReference type="NCBI Taxonomy" id="29655"/>
    <lineage>
        <taxon>Eukaryota</taxon>
        <taxon>Viridiplantae</taxon>
        <taxon>Streptophyta</taxon>
        <taxon>Embryophyta</taxon>
        <taxon>Tracheophyta</taxon>
        <taxon>Spermatophyta</taxon>
        <taxon>Magnoliopsida</taxon>
        <taxon>Liliopsida</taxon>
        <taxon>Zosteraceae</taxon>
        <taxon>Zostera</taxon>
    </lineage>
</organism>
<dbReference type="AlphaFoldDB" id="A0A0K9PL64"/>
<feature type="region of interest" description="Disordered" evidence="1">
    <location>
        <begin position="1"/>
        <end position="82"/>
    </location>
</feature>
<dbReference type="Proteomes" id="UP000036987">
    <property type="component" value="Unassembled WGS sequence"/>
</dbReference>
<feature type="compositionally biased region" description="Polar residues" evidence="1">
    <location>
        <begin position="1"/>
        <end position="10"/>
    </location>
</feature>
<name>A0A0K9PL64_ZOSMR</name>
<gene>
    <name evidence="2" type="ORF">ZOSMA_206G00120</name>
</gene>
<evidence type="ECO:0000256" key="1">
    <source>
        <dbReference type="SAM" id="MobiDB-lite"/>
    </source>
</evidence>